<accession>B1ZSI2</accession>
<dbReference type="InterPro" id="IPR056955">
    <property type="entry name" value="ORC-CDC6-like"/>
</dbReference>
<dbReference type="OrthoDB" id="1489695at2"/>
<dbReference type="RefSeq" id="WP_012373377.1">
    <property type="nucleotide sequence ID" value="NC_010571.1"/>
</dbReference>
<dbReference type="eggNOG" id="ENOG502ZB1W">
    <property type="taxonomic scope" value="Bacteria"/>
</dbReference>
<dbReference type="Proteomes" id="UP000007013">
    <property type="component" value="Chromosome"/>
</dbReference>
<dbReference type="HOGENOM" id="CLU_429420_0_0_0"/>
<reference evidence="1 2" key="1">
    <citation type="journal article" date="2011" name="J. Bacteriol.">
        <title>Genome sequence of the verrucomicrobium Opitutus terrae PB90-1, an abundant inhabitant of rice paddy soil ecosystems.</title>
        <authorList>
            <person name="van Passel M.W."/>
            <person name="Kant R."/>
            <person name="Palva A."/>
            <person name="Copeland A."/>
            <person name="Lucas S."/>
            <person name="Lapidus A."/>
            <person name="Glavina del Rio T."/>
            <person name="Pitluck S."/>
            <person name="Goltsman E."/>
            <person name="Clum A."/>
            <person name="Sun H."/>
            <person name="Schmutz J."/>
            <person name="Larimer F.W."/>
            <person name="Land M.L."/>
            <person name="Hauser L."/>
            <person name="Kyrpides N."/>
            <person name="Mikhailova N."/>
            <person name="Richardson P.P."/>
            <person name="Janssen P.H."/>
            <person name="de Vos W.M."/>
            <person name="Smidt H."/>
        </authorList>
    </citation>
    <scope>NUCLEOTIDE SEQUENCE [LARGE SCALE GENOMIC DNA]</scope>
    <source>
        <strain evidence="2">DSM 11246 / JCM 15787 / PB90-1</strain>
    </source>
</reference>
<dbReference type="Pfam" id="PF24389">
    <property type="entry name" value="ORC-CDC6-like"/>
    <property type="match status" value="1"/>
</dbReference>
<organism evidence="1 2">
    <name type="scientific">Opitutus terrae (strain DSM 11246 / JCM 15787 / PB90-1)</name>
    <dbReference type="NCBI Taxonomy" id="452637"/>
    <lineage>
        <taxon>Bacteria</taxon>
        <taxon>Pseudomonadati</taxon>
        <taxon>Verrucomicrobiota</taxon>
        <taxon>Opitutia</taxon>
        <taxon>Opitutales</taxon>
        <taxon>Opitutaceae</taxon>
        <taxon>Opitutus</taxon>
    </lineage>
</organism>
<protein>
    <submittedName>
        <fullName evidence="1">Uncharacterized protein</fullName>
    </submittedName>
</protein>
<evidence type="ECO:0000313" key="2">
    <source>
        <dbReference type="Proteomes" id="UP000007013"/>
    </source>
</evidence>
<dbReference type="EMBL" id="CP001032">
    <property type="protein sequence ID" value="ACB73839.1"/>
    <property type="molecule type" value="Genomic_DNA"/>
</dbReference>
<dbReference type="STRING" id="452637.Oter_0549"/>
<name>B1ZSI2_OPITP</name>
<proteinExistence type="predicted"/>
<gene>
    <name evidence="1" type="ordered locus">Oter_0549</name>
</gene>
<evidence type="ECO:0000313" key="1">
    <source>
        <dbReference type="EMBL" id="ACB73839.1"/>
    </source>
</evidence>
<dbReference type="AlphaFoldDB" id="B1ZSI2"/>
<keyword evidence="2" id="KW-1185">Reference proteome</keyword>
<dbReference type="KEGG" id="ote:Oter_0549"/>
<sequence>MKEQRNPFLLRTAEYIDTDPAFVRFFGPGTLELLKENQALVTRVFQSAPGGGKTSLMRLFTPGPLLELHKNKDVDGYDDLFEKMRGFGVISDDGPHLLGIPLTITRSYGSLADIGLDSTQQIRLFYALLDARIILAALRYALTLRRIRSDSELPRFTLEKPNVPVELPGLTLPCTGDVLYQWAKDREDEICATLDSFSPRQITAGSDGLLTLDLFKPGAFRLDGKPVAEHVLIMLDDAQYLTALQHERLLTFVLEKRSTTPVWIAERLQVLTNNELLSLGAVGAIEGRDYERVYLESYWRSYPKRFETVVNSIADRRARGSRTVEVYHFDKCLEDTLDGTEWEERHAEVLATITARVKARAAQSPLFDAWIAEREALNGSTRAKALAWRELEILVERELRKNQRSLGIPLETEVLADKSDNSLTAAAELFLANEFDLPYYFGSATLAKLSSSNIQQYLGLAAQQFEVIISAVLISPSQPPLLPAARQQQLVVKASNEMWEEIPRRATQGARVRNLLAAIGAFSRWYTQRPTAPNDPGVNAIAISMADRERLMDRTWTQHRPDHAMLAEVLASALTLNYLDAQPNYRCKGQDWLILNLNRLLCVKYQLPLNYGKFKEQKLDELVRWMERGFEARRESMEEELL</sequence>